<organism evidence="2 3">
    <name type="scientific">Mycolicibacterium porcinum</name>
    <dbReference type="NCBI Taxonomy" id="39693"/>
    <lineage>
        <taxon>Bacteria</taxon>
        <taxon>Bacillati</taxon>
        <taxon>Actinomycetota</taxon>
        <taxon>Actinomycetes</taxon>
        <taxon>Mycobacteriales</taxon>
        <taxon>Mycobacteriaceae</taxon>
        <taxon>Mycolicibacterium</taxon>
    </lineage>
</organism>
<sequence length="139" mass="14971">MPAYVALQAVESALDRAGLSAKTALEVTVGRDPWEEVLGDVMQITRAQHEAMKRGEPLPPPAALPPADLEVVDAEVVEDHITPHPTSTAGHADAADRGDDPPRRPAWGEDPPTPPGRGLMTLEDANAELREDARRRHGR</sequence>
<evidence type="ECO:0000313" key="2">
    <source>
        <dbReference type="EMBL" id="MEX3738575.1"/>
    </source>
</evidence>
<feature type="compositionally biased region" description="Basic and acidic residues" evidence="1">
    <location>
        <begin position="93"/>
        <end position="107"/>
    </location>
</feature>
<accession>A0ABV3VED8</accession>
<gene>
    <name evidence="2" type="ORF">ABFW12_10025</name>
</gene>
<dbReference type="EMBL" id="JBDLOU010000016">
    <property type="protein sequence ID" value="MEX3738575.1"/>
    <property type="molecule type" value="Genomic_DNA"/>
</dbReference>
<feature type="compositionally biased region" description="Basic and acidic residues" evidence="1">
    <location>
        <begin position="127"/>
        <end position="139"/>
    </location>
</feature>
<name>A0ABV3VED8_9MYCO</name>
<keyword evidence="3" id="KW-1185">Reference proteome</keyword>
<dbReference type="Proteomes" id="UP001558474">
    <property type="component" value="Unassembled WGS sequence"/>
</dbReference>
<evidence type="ECO:0000256" key="1">
    <source>
        <dbReference type="SAM" id="MobiDB-lite"/>
    </source>
</evidence>
<reference evidence="2 3" key="1">
    <citation type="submission" date="2024-04" db="EMBL/GenBank/DDBJ databases">
        <title>Genomic Markers of Mycobacteria.</title>
        <authorList>
            <person name="Soliman M.S."/>
            <person name="Elkholy A."/>
            <person name="Soliman N.S."/>
            <person name="Abbas A."/>
            <person name="Khayrat S."/>
            <person name="Shawky S."/>
        </authorList>
    </citation>
    <scope>NUCLEOTIDE SEQUENCE [LARGE SCALE GENOMIC DNA]</scope>
    <source>
        <strain evidence="2 3">Egy-CU-AM5</strain>
    </source>
</reference>
<feature type="region of interest" description="Disordered" evidence="1">
    <location>
        <begin position="79"/>
        <end position="139"/>
    </location>
</feature>
<proteinExistence type="predicted"/>
<evidence type="ECO:0000313" key="3">
    <source>
        <dbReference type="Proteomes" id="UP001558474"/>
    </source>
</evidence>
<comment type="caution">
    <text evidence="2">The sequence shown here is derived from an EMBL/GenBank/DDBJ whole genome shotgun (WGS) entry which is preliminary data.</text>
</comment>
<dbReference type="RefSeq" id="WP_368572893.1">
    <property type="nucleotide sequence ID" value="NZ_JBDLOU010000016.1"/>
</dbReference>
<protein>
    <submittedName>
        <fullName evidence="2">Uncharacterized protein</fullName>
    </submittedName>
</protein>